<evidence type="ECO:0000313" key="2">
    <source>
        <dbReference type="Proteomes" id="UP001317613"/>
    </source>
</evidence>
<protein>
    <submittedName>
        <fullName evidence="1">Uncharacterized protein</fullName>
    </submittedName>
</protein>
<gene>
    <name evidence="1" type="ORF">EfsSVR2332_34610</name>
</gene>
<dbReference type="EMBL" id="AP026729">
    <property type="protein sequence ID" value="BDQ63383.1"/>
    <property type="molecule type" value="Genomic_DNA"/>
</dbReference>
<evidence type="ECO:0000313" key="1">
    <source>
        <dbReference type="EMBL" id="BDQ63383.1"/>
    </source>
</evidence>
<organism evidence="1 2">
    <name type="scientific">Enterococcus faecalis</name>
    <name type="common">Streptococcus faecalis</name>
    <dbReference type="NCBI Taxonomy" id="1351"/>
    <lineage>
        <taxon>Bacteria</taxon>
        <taxon>Bacillati</taxon>
        <taxon>Bacillota</taxon>
        <taxon>Bacilli</taxon>
        <taxon>Lactobacillales</taxon>
        <taxon>Enterococcaceae</taxon>
        <taxon>Enterococcus</taxon>
    </lineage>
</organism>
<sequence length="106" mass="12763">MHIEVLKKVQRIGKNVEPEVFVELVKRMKGKLPITALCQLFGISRATYYRWTHRKDLGKLTPLEEAVRRLCFQHKFRYGYRKITALINQEYKVNKNTVQKIMRKYH</sequence>
<reference evidence="1" key="1">
    <citation type="submission" date="2022-08" db="EMBL/GenBank/DDBJ databases">
        <title>Molecular epidemiological analysis of five strains of VanD-type vancomycin-resistant Enterococcus faecalis.</title>
        <authorList>
            <person name="Mimura K."/>
            <person name="Hashimoto Y."/>
            <person name="Tomita H."/>
        </authorList>
    </citation>
    <scope>NUCLEOTIDE SEQUENCE</scope>
    <source>
        <strain evidence="1">SVR2332</strain>
    </source>
</reference>
<name>A0AC59HUH1_ENTFL</name>
<proteinExistence type="predicted"/>
<dbReference type="Proteomes" id="UP001317613">
    <property type="component" value="Chromosome"/>
</dbReference>
<accession>A0AC59HUH1</accession>